<evidence type="ECO:0000256" key="2">
    <source>
        <dbReference type="ARBA" id="ARBA00005887"/>
    </source>
</evidence>
<evidence type="ECO:0000313" key="11">
    <source>
        <dbReference type="EMBL" id="GMI93129.1"/>
    </source>
</evidence>
<dbReference type="FunFam" id="1.10.3430.10:FF:000005">
    <property type="entry name" value="Ammonium transporter"/>
    <property type="match status" value="1"/>
</dbReference>
<evidence type="ECO:0000256" key="1">
    <source>
        <dbReference type="ARBA" id="ARBA00004651"/>
    </source>
</evidence>
<feature type="transmembrane region" description="Helical" evidence="8">
    <location>
        <begin position="64"/>
        <end position="83"/>
    </location>
</feature>
<keyword evidence="5 8" id="KW-1133">Transmembrane helix</keyword>
<evidence type="ECO:0000256" key="3">
    <source>
        <dbReference type="ARBA" id="ARBA00022448"/>
    </source>
</evidence>
<organism evidence="11 12">
    <name type="scientific">Hibiscus trionum</name>
    <name type="common">Flower of an hour</name>
    <dbReference type="NCBI Taxonomy" id="183268"/>
    <lineage>
        <taxon>Eukaryota</taxon>
        <taxon>Viridiplantae</taxon>
        <taxon>Streptophyta</taxon>
        <taxon>Embryophyta</taxon>
        <taxon>Tracheophyta</taxon>
        <taxon>Spermatophyta</taxon>
        <taxon>Magnoliopsida</taxon>
        <taxon>eudicotyledons</taxon>
        <taxon>Gunneridae</taxon>
        <taxon>Pentapetalae</taxon>
        <taxon>rosids</taxon>
        <taxon>malvids</taxon>
        <taxon>Malvales</taxon>
        <taxon>Malvaceae</taxon>
        <taxon>Malvoideae</taxon>
        <taxon>Hibiscus</taxon>
    </lineage>
</organism>
<keyword evidence="7 8" id="KW-0924">Ammonia transport</keyword>
<dbReference type="PROSITE" id="PS01219">
    <property type="entry name" value="AMMONIUM_TRANSP"/>
    <property type="match status" value="1"/>
</dbReference>
<comment type="subcellular location">
    <subcellularLocation>
        <location evidence="1 8">Cell membrane</location>
        <topology evidence="1 8">Multi-pass membrane protein</topology>
    </subcellularLocation>
</comment>
<feature type="transmembrane region" description="Helical" evidence="8">
    <location>
        <begin position="354"/>
        <end position="376"/>
    </location>
</feature>
<keyword evidence="4 8" id="KW-0812">Transmembrane</keyword>
<dbReference type="Pfam" id="PF00909">
    <property type="entry name" value="Ammonium_transp"/>
    <property type="match status" value="1"/>
</dbReference>
<evidence type="ECO:0000256" key="9">
    <source>
        <dbReference type="SAM" id="MobiDB-lite"/>
    </source>
</evidence>
<feature type="transmembrane region" description="Helical" evidence="8">
    <location>
        <begin position="171"/>
        <end position="192"/>
    </location>
</feature>
<dbReference type="NCBIfam" id="TIGR00836">
    <property type="entry name" value="amt"/>
    <property type="match status" value="1"/>
</dbReference>
<dbReference type="InterPro" id="IPR018047">
    <property type="entry name" value="Ammonium_transpt_CS"/>
</dbReference>
<dbReference type="InterPro" id="IPR029020">
    <property type="entry name" value="Ammonium/urea_transptr"/>
</dbReference>
<dbReference type="OrthoDB" id="534912at2759"/>
<dbReference type="Proteomes" id="UP001165190">
    <property type="component" value="Unassembled WGS sequence"/>
</dbReference>
<comment type="similarity">
    <text evidence="2 8">Belongs to the ammonia transporter channel (TC 1.A.11.2) family.</text>
</comment>
<feature type="region of interest" description="Disordered" evidence="9">
    <location>
        <begin position="467"/>
        <end position="488"/>
    </location>
</feature>
<feature type="domain" description="Ammonium transporter AmtB-like" evidence="10">
    <location>
        <begin position="30"/>
        <end position="454"/>
    </location>
</feature>
<feature type="transmembrane region" description="Helical" evidence="8">
    <location>
        <begin position="204"/>
        <end position="222"/>
    </location>
</feature>
<feature type="transmembrane region" description="Helical" evidence="8">
    <location>
        <begin position="297"/>
        <end position="315"/>
    </location>
</feature>
<accession>A0A9W7IBT4</accession>
<feature type="transmembrane region" description="Helical" evidence="8">
    <location>
        <begin position="407"/>
        <end position="432"/>
    </location>
</feature>
<dbReference type="InterPro" id="IPR024041">
    <property type="entry name" value="NH4_transpt_AmtB-like_dom"/>
</dbReference>
<evidence type="ECO:0000256" key="4">
    <source>
        <dbReference type="ARBA" id="ARBA00022692"/>
    </source>
</evidence>
<evidence type="ECO:0000259" key="10">
    <source>
        <dbReference type="Pfam" id="PF00909"/>
    </source>
</evidence>
<evidence type="ECO:0000256" key="6">
    <source>
        <dbReference type="ARBA" id="ARBA00023136"/>
    </source>
</evidence>
<dbReference type="GO" id="GO:0008519">
    <property type="term" value="F:ammonium channel activity"/>
    <property type="evidence" value="ECO:0007669"/>
    <property type="project" value="InterPro"/>
</dbReference>
<keyword evidence="6 8" id="KW-0472">Membrane</keyword>
<feature type="transmembrane region" description="Helical" evidence="8">
    <location>
        <begin position="321"/>
        <end position="342"/>
    </location>
</feature>
<evidence type="ECO:0000256" key="5">
    <source>
        <dbReference type="ARBA" id="ARBA00022989"/>
    </source>
</evidence>
<feature type="transmembrane region" description="Helical" evidence="8">
    <location>
        <begin position="139"/>
        <end position="159"/>
    </location>
</feature>
<dbReference type="PANTHER" id="PTHR43029:SF10">
    <property type="entry name" value="AMMONIUM TRANSPORTER MEP2"/>
    <property type="match status" value="1"/>
</dbReference>
<evidence type="ECO:0000256" key="7">
    <source>
        <dbReference type="ARBA" id="ARBA00023177"/>
    </source>
</evidence>
<dbReference type="AlphaFoldDB" id="A0A9W7IBT4"/>
<dbReference type="GO" id="GO:0005886">
    <property type="term" value="C:plasma membrane"/>
    <property type="evidence" value="ECO:0007669"/>
    <property type="project" value="UniProtKB-SubCell"/>
</dbReference>
<reference evidence="11" key="1">
    <citation type="submission" date="2023-05" db="EMBL/GenBank/DDBJ databases">
        <title>Genome and transcriptome analyses reveal genes involved in the formation of fine ridges on petal epidermal cells in Hibiscus trionum.</title>
        <authorList>
            <person name="Koshimizu S."/>
            <person name="Masuda S."/>
            <person name="Ishii T."/>
            <person name="Shirasu K."/>
            <person name="Hoshino A."/>
            <person name="Arita M."/>
        </authorList>
    </citation>
    <scope>NUCLEOTIDE SEQUENCE</scope>
    <source>
        <strain evidence="11">Hamamatsu line</strain>
    </source>
</reference>
<evidence type="ECO:0000313" key="12">
    <source>
        <dbReference type="Proteomes" id="UP001165190"/>
    </source>
</evidence>
<dbReference type="SUPFAM" id="SSF111352">
    <property type="entry name" value="Ammonium transporter"/>
    <property type="match status" value="1"/>
</dbReference>
<name>A0A9W7IBT4_HIBTR</name>
<gene>
    <name evidence="11" type="ORF">HRI_002982200</name>
</gene>
<keyword evidence="3 8" id="KW-0813">Transport</keyword>
<keyword evidence="12" id="KW-1185">Reference proteome</keyword>
<feature type="transmembrane region" description="Helical" evidence="8">
    <location>
        <begin position="30"/>
        <end position="52"/>
    </location>
</feature>
<proteinExistence type="inferred from homology"/>
<evidence type="ECO:0000256" key="8">
    <source>
        <dbReference type="RuleBase" id="RU362002"/>
    </source>
</evidence>
<sequence length="488" mass="52787">MTAPPPNPVPIGYQGGTPSVPVWLNKGDNAWQMISATLVGLQSVPGLVILYGSVVKKKWAVNSAFMALYAFANVVLCWVIWGYKMSFGHKLLPFWGKAGPALGQKYLVNQALLPETTQYYGDGRLETAMITPFYPMASMVWFQCVFAAITLIILAGSVLGRMNIKAWMAFVPLWLTFSYTVGAFSLWGGGFLFHWGVMDYSGGYVIHLSSGIAGFTAAYWVGPRSKKDRERFPPNNVLLMLAGAGLLWMGWAGFNGGDPYAANVDSSMAVLNTNICAATSLLVWTWLDVIFFKKPSVIGAVQGMITGLVCITPGAGLVQGWAAIVFGILSGSIPWFTMMIVHKRWTLLQHIDDTLGVFHTHAIAGLLGGALTGLFAEPQLCNMFLPVANTRGAIYGGSGGIHFLKQLVGGAFIIGWNLVITSVICVAINLVIPLRMTEEQLMIGDDAVHGEEAYALWGDGEKYDSTRHGMDTDDTSYNKPSTGATQVV</sequence>
<dbReference type="InterPro" id="IPR001905">
    <property type="entry name" value="Ammonium_transpt"/>
</dbReference>
<dbReference type="PANTHER" id="PTHR43029">
    <property type="entry name" value="AMMONIUM TRANSPORTER MEP2"/>
    <property type="match status" value="1"/>
</dbReference>
<dbReference type="EMBL" id="BSYR01000025">
    <property type="protein sequence ID" value="GMI93129.1"/>
    <property type="molecule type" value="Genomic_DNA"/>
</dbReference>
<protein>
    <recommendedName>
        <fullName evidence="8">Ammonium transporter</fullName>
    </recommendedName>
</protein>
<feature type="transmembrane region" description="Helical" evidence="8">
    <location>
        <begin position="266"/>
        <end position="285"/>
    </location>
</feature>
<feature type="transmembrane region" description="Helical" evidence="8">
    <location>
        <begin position="234"/>
        <end position="254"/>
    </location>
</feature>
<comment type="caution">
    <text evidence="11">The sequence shown here is derived from an EMBL/GenBank/DDBJ whole genome shotgun (WGS) entry which is preliminary data.</text>
</comment>
<dbReference type="Gene3D" id="1.10.3430.10">
    <property type="entry name" value="Ammonium transporter AmtB like domains"/>
    <property type="match status" value="1"/>
</dbReference>
<feature type="compositionally biased region" description="Polar residues" evidence="9">
    <location>
        <begin position="475"/>
        <end position="488"/>
    </location>
</feature>